<evidence type="ECO:0000313" key="5">
    <source>
        <dbReference type="Proteomes" id="UP001596052"/>
    </source>
</evidence>
<organism evidence="4 5">
    <name type="scientific">Prosthecobacter fluviatilis</name>
    <dbReference type="NCBI Taxonomy" id="445931"/>
    <lineage>
        <taxon>Bacteria</taxon>
        <taxon>Pseudomonadati</taxon>
        <taxon>Verrucomicrobiota</taxon>
        <taxon>Verrucomicrobiia</taxon>
        <taxon>Verrucomicrobiales</taxon>
        <taxon>Verrucomicrobiaceae</taxon>
        <taxon>Prosthecobacter</taxon>
    </lineage>
</organism>
<dbReference type="Gene3D" id="3.30.70.330">
    <property type="match status" value="1"/>
</dbReference>
<keyword evidence="5" id="KW-1185">Reference proteome</keyword>
<accession>A0ABW0KS72</accession>
<evidence type="ECO:0000256" key="2">
    <source>
        <dbReference type="SAM" id="MobiDB-lite"/>
    </source>
</evidence>
<dbReference type="PROSITE" id="PS50102">
    <property type="entry name" value="RRM"/>
    <property type="match status" value="1"/>
</dbReference>
<evidence type="ECO:0000259" key="3">
    <source>
        <dbReference type="PROSITE" id="PS50102"/>
    </source>
</evidence>
<feature type="domain" description="RRM" evidence="3">
    <location>
        <begin position="1"/>
        <end position="79"/>
    </location>
</feature>
<dbReference type="RefSeq" id="WP_377168200.1">
    <property type="nucleotide sequence ID" value="NZ_JBHSMQ010000005.1"/>
</dbReference>
<sequence>MNLYVSNLPYSLTDEDLRIEFAAHGEVSSARLVKDRETGRSRGFGFVDMPLEADALAAINALNGKEVGGRALRVIEARPREERPPRKHEGDSRSKREPREGWSRDKRS</sequence>
<protein>
    <submittedName>
        <fullName evidence="4">RNA recognition motif domain-containing protein</fullName>
    </submittedName>
</protein>
<dbReference type="Proteomes" id="UP001596052">
    <property type="component" value="Unassembled WGS sequence"/>
</dbReference>
<reference evidence="5" key="1">
    <citation type="journal article" date="2019" name="Int. J. Syst. Evol. Microbiol.">
        <title>The Global Catalogue of Microorganisms (GCM) 10K type strain sequencing project: providing services to taxonomists for standard genome sequencing and annotation.</title>
        <authorList>
            <consortium name="The Broad Institute Genomics Platform"/>
            <consortium name="The Broad Institute Genome Sequencing Center for Infectious Disease"/>
            <person name="Wu L."/>
            <person name="Ma J."/>
        </authorList>
    </citation>
    <scope>NUCLEOTIDE SEQUENCE [LARGE SCALE GENOMIC DNA]</scope>
    <source>
        <strain evidence="5">CGMCC 4.1469</strain>
    </source>
</reference>
<dbReference type="SUPFAM" id="SSF54928">
    <property type="entry name" value="RNA-binding domain, RBD"/>
    <property type="match status" value="1"/>
</dbReference>
<dbReference type="Pfam" id="PF00076">
    <property type="entry name" value="RRM_1"/>
    <property type="match status" value="1"/>
</dbReference>
<evidence type="ECO:0000313" key="4">
    <source>
        <dbReference type="EMBL" id="MFC5456195.1"/>
    </source>
</evidence>
<feature type="region of interest" description="Disordered" evidence="2">
    <location>
        <begin position="75"/>
        <end position="108"/>
    </location>
</feature>
<evidence type="ECO:0000256" key="1">
    <source>
        <dbReference type="ARBA" id="ARBA00022884"/>
    </source>
</evidence>
<name>A0ABW0KS72_9BACT</name>
<dbReference type="InterPro" id="IPR000504">
    <property type="entry name" value="RRM_dom"/>
</dbReference>
<dbReference type="InterPro" id="IPR035979">
    <property type="entry name" value="RBD_domain_sf"/>
</dbReference>
<dbReference type="InterPro" id="IPR012677">
    <property type="entry name" value="Nucleotide-bd_a/b_plait_sf"/>
</dbReference>
<dbReference type="PANTHER" id="PTHR48027">
    <property type="entry name" value="HETEROGENEOUS NUCLEAR RIBONUCLEOPROTEIN 87F-RELATED"/>
    <property type="match status" value="1"/>
</dbReference>
<dbReference type="InterPro" id="IPR048289">
    <property type="entry name" value="RRM2_NsCP33-like"/>
</dbReference>
<comment type="caution">
    <text evidence="4">The sequence shown here is derived from an EMBL/GenBank/DDBJ whole genome shotgun (WGS) entry which is preliminary data.</text>
</comment>
<dbReference type="EMBL" id="JBHSMQ010000005">
    <property type="protein sequence ID" value="MFC5456195.1"/>
    <property type="molecule type" value="Genomic_DNA"/>
</dbReference>
<dbReference type="SMART" id="SM00360">
    <property type="entry name" value="RRM"/>
    <property type="match status" value="1"/>
</dbReference>
<dbReference type="CDD" id="cd21608">
    <property type="entry name" value="RRM2_NsCP33_like"/>
    <property type="match status" value="1"/>
</dbReference>
<proteinExistence type="predicted"/>
<dbReference type="InterPro" id="IPR052462">
    <property type="entry name" value="SLIRP/GR-RBP-like"/>
</dbReference>
<gene>
    <name evidence="4" type="ORF">ACFQDI_15130</name>
</gene>
<keyword evidence="1" id="KW-0694">RNA-binding</keyword>